<feature type="domain" description="SET" evidence="4">
    <location>
        <begin position="38"/>
        <end position="298"/>
    </location>
</feature>
<dbReference type="STRING" id="914234.M2QNC7"/>
<dbReference type="CDD" id="cd19177">
    <property type="entry name" value="SET_SETD4"/>
    <property type="match status" value="1"/>
</dbReference>
<dbReference type="EMBL" id="KB445795">
    <property type="protein sequence ID" value="EMD38538.1"/>
    <property type="molecule type" value="Genomic_DNA"/>
</dbReference>
<reference evidence="5 6" key="1">
    <citation type="journal article" date="2012" name="Proc. Natl. Acad. Sci. U.S.A.">
        <title>Comparative genomics of Ceriporiopsis subvermispora and Phanerochaete chrysosporium provide insight into selective ligninolysis.</title>
        <authorList>
            <person name="Fernandez-Fueyo E."/>
            <person name="Ruiz-Duenas F.J."/>
            <person name="Ferreira P."/>
            <person name="Floudas D."/>
            <person name="Hibbett D.S."/>
            <person name="Canessa P."/>
            <person name="Larrondo L.F."/>
            <person name="James T.Y."/>
            <person name="Seelenfreund D."/>
            <person name="Lobos S."/>
            <person name="Polanco R."/>
            <person name="Tello M."/>
            <person name="Honda Y."/>
            <person name="Watanabe T."/>
            <person name="Watanabe T."/>
            <person name="Ryu J.S."/>
            <person name="Kubicek C.P."/>
            <person name="Schmoll M."/>
            <person name="Gaskell J."/>
            <person name="Hammel K.E."/>
            <person name="St John F.J."/>
            <person name="Vanden Wymelenberg A."/>
            <person name="Sabat G."/>
            <person name="Splinter BonDurant S."/>
            <person name="Syed K."/>
            <person name="Yadav J.S."/>
            <person name="Doddapaneni H."/>
            <person name="Subramanian V."/>
            <person name="Lavin J.L."/>
            <person name="Oguiza J.A."/>
            <person name="Perez G."/>
            <person name="Pisabarro A.G."/>
            <person name="Ramirez L."/>
            <person name="Santoyo F."/>
            <person name="Master E."/>
            <person name="Coutinho P.M."/>
            <person name="Henrissat B."/>
            <person name="Lombard V."/>
            <person name="Magnuson J.K."/>
            <person name="Kuees U."/>
            <person name="Hori C."/>
            <person name="Igarashi K."/>
            <person name="Samejima M."/>
            <person name="Held B.W."/>
            <person name="Barry K.W."/>
            <person name="LaButti K.M."/>
            <person name="Lapidus A."/>
            <person name="Lindquist E.A."/>
            <person name="Lucas S.M."/>
            <person name="Riley R."/>
            <person name="Salamov A.A."/>
            <person name="Hoffmeister D."/>
            <person name="Schwenk D."/>
            <person name="Hadar Y."/>
            <person name="Yarden O."/>
            <person name="de Vries R.P."/>
            <person name="Wiebenga A."/>
            <person name="Stenlid J."/>
            <person name="Eastwood D."/>
            <person name="Grigoriev I.V."/>
            <person name="Berka R.M."/>
            <person name="Blanchette R.A."/>
            <person name="Kersten P."/>
            <person name="Martinez A.T."/>
            <person name="Vicuna R."/>
            <person name="Cullen D."/>
        </authorList>
    </citation>
    <scope>NUCLEOTIDE SEQUENCE [LARGE SCALE GENOMIC DNA]</scope>
    <source>
        <strain evidence="5 6">B</strain>
    </source>
</reference>
<dbReference type="SUPFAM" id="SSF82199">
    <property type="entry name" value="SET domain"/>
    <property type="match status" value="1"/>
</dbReference>
<keyword evidence="3" id="KW-0949">S-adenosyl-L-methionine</keyword>
<dbReference type="InterPro" id="IPR050600">
    <property type="entry name" value="SETD3_SETD6_MTase"/>
</dbReference>
<dbReference type="PROSITE" id="PS50280">
    <property type="entry name" value="SET"/>
    <property type="match status" value="1"/>
</dbReference>
<evidence type="ECO:0000256" key="3">
    <source>
        <dbReference type="ARBA" id="ARBA00022691"/>
    </source>
</evidence>
<organism evidence="5 6">
    <name type="scientific">Ceriporiopsis subvermispora (strain B)</name>
    <name type="common">White-rot fungus</name>
    <name type="synonym">Gelatoporia subvermispora</name>
    <dbReference type="NCBI Taxonomy" id="914234"/>
    <lineage>
        <taxon>Eukaryota</taxon>
        <taxon>Fungi</taxon>
        <taxon>Dikarya</taxon>
        <taxon>Basidiomycota</taxon>
        <taxon>Agaricomycotina</taxon>
        <taxon>Agaricomycetes</taxon>
        <taxon>Polyporales</taxon>
        <taxon>Gelatoporiaceae</taxon>
        <taxon>Gelatoporia</taxon>
    </lineage>
</organism>
<dbReference type="InterPro" id="IPR046341">
    <property type="entry name" value="SET_dom_sf"/>
</dbReference>
<gene>
    <name evidence="5" type="ORF">CERSUDRAFT_135411</name>
</gene>
<evidence type="ECO:0000313" key="6">
    <source>
        <dbReference type="Proteomes" id="UP000016930"/>
    </source>
</evidence>
<dbReference type="PANTHER" id="PTHR13271">
    <property type="entry name" value="UNCHARACTERIZED PUTATIVE METHYLTRANSFERASE"/>
    <property type="match status" value="1"/>
</dbReference>
<keyword evidence="2" id="KW-0808">Transferase</keyword>
<dbReference type="Gene3D" id="3.90.1410.10">
    <property type="entry name" value="set domain protein methyltransferase, domain 1"/>
    <property type="match status" value="1"/>
</dbReference>
<dbReference type="HOGENOM" id="CLU_041939_2_1_1"/>
<evidence type="ECO:0000256" key="2">
    <source>
        <dbReference type="ARBA" id="ARBA00022679"/>
    </source>
</evidence>
<feature type="non-terminal residue" evidence="5">
    <location>
        <position position="491"/>
    </location>
</feature>
<dbReference type="Proteomes" id="UP000016930">
    <property type="component" value="Unassembled WGS sequence"/>
</dbReference>
<accession>M2QNC7</accession>
<dbReference type="InterPro" id="IPR044429">
    <property type="entry name" value="SETD4_SET"/>
</dbReference>
<dbReference type="PANTHER" id="PTHR13271:SF47">
    <property type="entry name" value="ACTIN-HISTIDINE N-METHYLTRANSFERASE"/>
    <property type="match status" value="1"/>
</dbReference>
<proteinExistence type="predicted"/>
<keyword evidence="1" id="KW-0489">Methyltransferase</keyword>
<evidence type="ECO:0000313" key="5">
    <source>
        <dbReference type="EMBL" id="EMD38538.1"/>
    </source>
</evidence>
<dbReference type="OrthoDB" id="341421at2759"/>
<dbReference type="GO" id="GO:0032259">
    <property type="term" value="P:methylation"/>
    <property type="evidence" value="ECO:0007669"/>
    <property type="project" value="UniProtKB-KW"/>
</dbReference>
<evidence type="ECO:0000259" key="4">
    <source>
        <dbReference type="PROSITE" id="PS50280"/>
    </source>
</evidence>
<sequence length="491" mass="55324">MVESVMDTSAASDDTRRWERLLQWLKNVHGMDTGPDGLLVECKEVEGAGRGLIARNPCPPSSTLFTIPAKALVNVNTLAAVYPTEQCKLSATQMISLHLLLHRPASEKNSLDPLFGPYISTIPRDFASHPLTWSLEQRLTGIIVPQGRLLTLLPPSVSAALTALNRRFSGDWSVICNYMRENVSVLALSTSRQDIQAERLESPDDELMRDYLWAWLNVNTRCIYYRIRPQSKSDPDNMTLCPILDFANHHWGRTQIVPVIDSDIWAVPPGRKAGDDFQFLSTADGTIQEGQELYLQYGHHSNRTLMTEYGFVNRFTTDAVASGQFSAEVDVQDIMEALFLRRGGSMNTLLRTILEDEGYWGDYTLHSSPSPAHPSYRLISALRLYHALENWHDRELDDSELTDVVDKWRDVLNGQAFSISDSNETMWRGTLLDMCEDIAQRAREALMRCEGVAPEKMGWWGWAVGNIGTLWQEELEVAQAVACSVRAGEEF</sequence>
<keyword evidence="6" id="KW-1185">Reference proteome</keyword>
<dbReference type="AlphaFoldDB" id="M2QNC7"/>
<dbReference type="GO" id="GO:0016279">
    <property type="term" value="F:protein-lysine N-methyltransferase activity"/>
    <property type="evidence" value="ECO:0007669"/>
    <property type="project" value="InterPro"/>
</dbReference>
<name>M2QNC7_CERS8</name>
<evidence type="ECO:0000256" key="1">
    <source>
        <dbReference type="ARBA" id="ARBA00022603"/>
    </source>
</evidence>
<dbReference type="InterPro" id="IPR001214">
    <property type="entry name" value="SET_dom"/>
</dbReference>
<protein>
    <recommendedName>
        <fullName evidence="4">SET domain-containing protein</fullName>
    </recommendedName>
</protein>